<protein>
    <submittedName>
        <fullName evidence="2">FlgN protein</fullName>
    </submittedName>
</protein>
<feature type="coiled-coil region" evidence="1">
    <location>
        <begin position="62"/>
        <end position="99"/>
    </location>
</feature>
<dbReference type="SUPFAM" id="SSF140566">
    <property type="entry name" value="FlgN-like"/>
    <property type="match status" value="1"/>
</dbReference>
<organism evidence="2 3">
    <name type="scientific">Halanaerobium saccharolyticum</name>
    <dbReference type="NCBI Taxonomy" id="43595"/>
    <lineage>
        <taxon>Bacteria</taxon>
        <taxon>Bacillati</taxon>
        <taxon>Bacillota</taxon>
        <taxon>Clostridia</taxon>
        <taxon>Halanaerobiales</taxon>
        <taxon>Halanaerobiaceae</taxon>
        <taxon>Halanaerobium</taxon>
    </lineage>
</organism>
<evidence type="ECO:0000313" key="3">
    <source>
        <dbReference type="Proteomes" id="UP000295064"/>
    </source>
</evidence>
<accession>A0A4R6M1L0</accession>
<dbReference type="EMBL" id="SNWX01000003">
    <property type="protein sequence ID" value="TDO94445.1"/>
    <property type="molecule type" value="Genomic_DNA"/>
</dbReference>
<proteinExistence type="predicted"/>
<gene>
    <name evidence="2" type="ORF">DFR79_103123</name>
</gene>
<dbReference type="OrthoDB" id="2112806at2"/>
<dbReference type="Proteomes" id="UP000295064">
    <property type="component" value="Unassembled WGS sequence"/>
</dbReference>
<name>A0A4R6M1L0_9FIRM</name>
<reference evidence="2 3" key="1">
    <citation type="submission" date="2019-03" db="EMBL/GenBank/DDBJ databases">
        <title>Subsurface microbial communities from deep shales in Ohio and West Virginia, USA.</title>
        <authorList>
            <person name="Wrighton K."/>
        </authorList>
    </citation>
    <scope>NUCLEOTIDE SEQUENCE [LARGE SCALE GENOMIC DNA]</scope>
    <source>
        <strain evidence="2 3">MA284_T2</strain>
    </source>
</reference>
<dbReference type="GO" id="GO:0044780">
    <property type="term" value="P:bacterial-type flagellum assembly"/>
    <property type="evidence" value="ECO:0007669"/>
    <property type="project" value="InterPro"/>
</dbReference>
<evidence type="ECO:0000313" key="2">
    <source>
        <dbReference type="EMBL" id="TDO94445.1"/>
    </source>
</evidence>
<dbReference type="AlphaFoldDB" id="A0A4R6M1L0"/>
<comment type="caution">
    <text evidence="2">The sequence shown here is derived from an EMBL/GenBank/DDBJ whole genome shotgun (WGS) entry which is preliminary data.</text>
</comment>
<keyword evidence="1" id="KW-0175">Coiled coil</keyword>
<dbReference type="InterPro" id="IPR036679">
    <property type="entry name" value="FlgN-like_sf"/>
</dbReference>
<evidence type="ECO:0000256" key="1">
    <source>
        <dbReference type="SAM" id="Coils"/>
    </source>
</evidence>
<sequence>MKDLFKLYQNLKSLTKAESDLIEEGDFDNLKEKLEEKNSLISEIDKIEPKDYFAHLAFSLSREELQKKRDALYQLMQEISKLQSQNMQALEKKKNANKEKMISLYSREKSIKGYLNSDKYEAKFFDEKS</sequence>
<dbReference type="RefSeq" id="WP_133514083.1">
    <property type="nucleotide sequence ID" value="NZ_SNWX01000003.1"/>
</dbReference>